<evidence type="ECO:0000313" key="7">
    <source>
        <dbReference type="EMBL" id="RZN67291.1"/>
    </source>
</evidence>
<accession>A0A520KUV9</accession>
<keyword evidence="5" id="KW-1133">Transmembrane helix</keyword>
<keyword evidence="2" id="KW-0645">Protease</keyword>
<evidence type="ECO:0000256" key="3">
    <source>
        <dbReference type="ARBA" id="ARBA00022801"/>
    </source>
</evidence>
<dbReference type="NCBIfam" id="TIGR00706">
    <property type="entry name" value="SppA_dom"/>
    <property type="match status" value="1"/>
</dbReference>
<proteinExistence type="inferred from homology"/>
<keyword evidence="5" id="KW-0812">Transmembrane</keyword>
<dbReference type="SUPFAM" id="SSF52096">
    <property type="entry name" value="ClpP/crotonase"/>
    <property type="match status" value="1"/>
</dbReference>
<name>A0A520KUV9_9EURY</name>
<feature type="transmembrane region" description="Helical" evidence="5">
    <location>
        <begin position="12"/>
        <end position="34"/>
    </location>
</feature>
<dbReference type="GO" id="GO:0006508">
    <property type="term" value="P:proteolysis"/>
    <property type="evidence" value="ECO:0007669"/>
    <property type="project" value="UniProtKB-KW"/>
</dbReference>
<dbReference type="Gene3D" id="3.90.226.10">
    <property type="entry name" value="2-enoyl-CoA Hydratase, Chain A, domain 1"/>
    <property type="match status" value="2"/>
</dbReference>
<evidence type="ECO:0000256" key="5">
    <source>
        <dbReference type="SAM" id="Phobius"/>
    </source>
</evidence>
<comment type="caution">
    <text evidence="7">The sequence shown here is derived from an EMBL/GenBank/DDBJ whole genome shotgun (WGS) entry which is preliminary data.</text>
</comment>
<dbReference type="GO" id="GO:0004176">
    <property type="term" value="F:ATP-dependent peptidase activity"/>
    <property type="evidence" value="ECO:0007669"/>
    <property type="project" value="InterPro"/>
</dbReference>
<sequence>MKIIKRESMRRSSYLIIGIVLGILMGGIVGYLYFESVPSPFEEKVGVIYVEGTMIAGRGDGKEYVGSEDIISQINRALDDNSIKAIVLRINSPGGTPAGAQEIVGKIKEAKEEKPIVVSMGDTAASGAYYISAPSDYIFAEPDTITGSIGVISKFVDKSKKYEKEGIDITVVKSGEFKDMGADWRALSEEEREYVEKIVEDACERFIKEISDDRGIPLDDVRELSDGRIYRGEEAKELGLVDKMGNMEDAIKKAGELGRIEGKPGIKYMNPPISKTTIEVIPREKLMAVI</sequence>
<comment type="similarity">
    <text evidence="1">Belongs to the peptidase S49 family.</text>
</comment>
<evidence type="ECO:0000256" key="2">
    <source>
        <dbReference type="ARBA" id="ARBA00022670"/>
    </source>
</evidence>
<dbReference type="EMBL" id="RXIL01000140">
    <property type="protein sequence ID" value="RZN67291.1"/>
    <property type="molecule type" value="Genomic_DNA"/>
</dbReference>
<dbReference type="Pfam" id="PF01343">
    <property type="entry name" value="Peptidase_S49"/>
    <property type="match status" value="1"/>
</dbReference>
<dbReference type="AlphaFoldDB" id="A0A520KUV9"/>
<evidence type="ECO:0000313" key="8">
    <source>
        <dbReference type="Proteomes" id="UP000320766"/>
    </source>
</evidence>
<dbReference type="GO" id="GO:0004252">
    <property type="term" value="F:serine-type endopeptidase activity"/>
    <property type="evidence" value="ECO:0007669"/>
    <property type="project" value="InterPro"/>
</dbReference>
<keyword evidence="4" id="KW-0720">Serine protease</keyword>
<dbReference type="PRINTS" id="PR00127">
    <property type="entry name" value="CLPPROTEASEP"/>
</dbReference>
<dbReference type="Proteomes" id="UP000320766">
    <property type="component" value="Unassembled WGS sequence"/>
</dbReference>
<organism evidence="7 8">
    <name type="scientific">Candidatus Methanolliviera hydrocarbonicum</name>
    <dbReference type="NCBI Taxonomy" id="2491085"/>
    <lineage>
        <taxon>Archaea</taxon>
        <taxon>Methanobacteriati</taxon>
        <taxon>Methanobacteriota</taxon>
        <taxon>Candidatus Methanoliparia</taxon>
        <taxon>Candidatus Methanoliparales</taxon>
        <taxon>Candidatus Methanollivieraceae</taxon>
        <taxon>Candidatus Methanolliviera</taxon>
    </lineage>
</organism>
<evidence type="ECO:0000256" key="1">
    <source>
        <dbReference type="ARBA" id="ARBA00008683"/>
    </source>
</evidence>
<gene>
    <name evidence="7" type="primary">sppA</name>
    <name evidence="7" type="ORF">EF807_07805</name>
</gene>
<dbReference type="PANTHER" id="PTHR42987:SF4">
    <property type="entry name" value="PROTEASE SOHB-RELATED"/>
    <property type="match status" value="1"/>
</dbReference>
<evidence type="ECO:0000259" key="6">
    <source>
        <dbReference type="Pfam" id="PF01343"/>
    </source>
</evidence>
<feature type="domain" description="Peptidase S49" evidence="6">
    <location>
        <begin position="110"/>
        <end position="257"/>
    </location>
</feature>
<protein>
    <submittedName>
        <fullName evidence="7">Signal peptide peptidase SppA</fullName>
    </submittedName>
</protein>
<dbReference type="CDD" id="cd07023">
    <property type="entry name" value="S49_Sppa_N_C"/>
    <property type="match status" value="1"/>
</dbReference>
<evidence type="ECO:0000256" key="4">
    <source>
        <dbReference type="ARBA" id="ARBA00022825"/>
    </source>
</evidence>
<dbReference type="InterPro" id="IPR004635">
    <property type="entry name" value="Pept_S49_SppA"/>
</dbReference>
<reference evidence="7 8" key="1">
    <citation type="journal article" date="2019" name="Nat. Microbiol.">
        <title>Wide diversity of methane and short-chain alkane metabolisms in uncultured archaea.</title>
        <authorList>
            <person name="Borrel G."/>
            <person name="Adam P.S."/>
            <person name="McKay L.J."/>
            <person name="Chen L.X."/>
            <person name="Sierra-Garcia I.N."/>
            <person name="Sieber C.M."/>
            <person name="Letourneur Q."/>
            <person name="Ghozlane A."/>
            <person name="Andersen G.L."/>
            <person name="Li W.J."/>
            <person name="Hallam S.J."/>
            <person name="Muyzer G."/>
            <person name="de Oliveira V.M."/>
            <person name="Inskeep W.P."/>
            <person name="Banfield J.F."/>
            <person name="Gribaldo S."/>
        </authorList>
    </citation>
    <scope>NUCLEOTIDE SEQUENCE [LARGE SCALE GENOMIC DNA]</scope>
    <source>
        <strain evidence="7">NM1b</strain>
    </source>
</reference>
<dbReference type="InterPro" id="IPR001907">
    <property type="entry name" value="ClpP"/>
</dbReference>
<dbReference type="PANTHER" id="PTHR42987">
    <property type="entry name" value="PEPTIDASE S49"/>
    <property type="match status" value="1"/>
</dbReference>
<dbReference type="InterPro" id="IPR029045">
    <property type="entry name" value="ClpP/crotonase-like_dom_sf"/>
</dbReference>
<keyword evidence="3" id="KW-0378">Hydrolase</keyword>
<dbReference type="InterPro" id="IPR002142">
    <property type="entry name" value="Peptidase_S49"/>
</dbReference>
<keyword evidence="5" id="KW-0472">Membrane</keyword>
<dbReference type="InterPro" id="IPR047272">
    <property type="entry name" value="S49_SppA_C"/>
</dbReference>